<dbReference type="InterPro" id="IPR050464">
    <property type="entry name" value="Zeta_carotene_desat/Oxidored"/>
</dbReference>
<accession>A0ABP7WM75</accession>
<sequence>MQTPFNTTSTSAPLKIAVIGSGIAGLSSAWLLSKQHQVTLFEQDARLGGHSNTVDIQTSAGTIAVDTGFIVFNERCYPNLVALFKHLSIEYSGTDMSFGVSLDNGRLEYSGSNSIATMFAQKRNILRPRFWGMLKDLLRFYKQSADWLETLPADLSLGELLRQENFGPGFCEDHLLPMSAAIWSTPVEKMLAYPAKTFLRFCDNHGLLQVDERPQWQTVSGGSREYVNRLATGFNGTLKLSCGISKVRRFKDYVILVDAQGESHRFDHVVMAGHADQSLAIIENPSPDESRLLGAFAYERNEAVLHRDERLMPKRHQVWSSWNYLKDSSQKTDKVSVSYWMNLLQHLPCQESILLTLNPLEEARPDQVYRRFNYQHPVFNEEALNAQQYLWDLQGQQRTWFCGSYFGYGFHEDGIQSGLAVAEQLGNTVRPWIVPNPSSRIHLRKPPVIDNAA</sequence>
<dbReference type="Gene3D" id="3.30.70.1990">
    <property type="match status" value="1"/>
</dbReference>
<dbReference type="Gene3D" id="3.50.50.60">
    <property type="entry name" value="FAD/NAD(P)-binding domain"/>
    <property type="match status" value="1"/>
</dbReference>
<protein>
    <submittedName>
        <fullName evidence="2">NAD(P)/FAD-dependent oxidoreductase</fullName>
    </submittedName>
</protein>
<gene>
    <name evidence="2" type="ORF">GCM10022414_14130</name>
</gene>
<evidence type="ECO:0000313" key="3">
    <source>
        <dbReference type="Proteomes" id="UP001500392"/>
    </source>
</evidence>
<dbReference type="Pfam" id="PF01593">
    <property type="entry name" value="Amino_oxidase"/>
    <property type="match status" value="1"/>
</dbReference>
<dbReference type="Proteomes" id="UP001500392">
    <property type="component" value="Unassembled WGS sequence"/>
</dbReference>
<dbReference type="InterPro" id="IPR036188">
    <property type="entry name" value="FAD/NAD-bd_sf"/>
</dbReference>
<feature type="domain" description="Amine oxidase" evidence="1">
    <location>
        <begin position="23"/>
        <end position="423"/>
    </location>
</feature>
<evidence type="ECO:0000313" key="2">
    <source>
        <dbReference type="EMBL" id="GAA4091879.1"/>
    </source>
</evidence>
<proteinExistence type="predicted"/>
<evidence type="ECO:0000259" key="1">
    <source>
        <dbReference type="Pfam" id="PF01593"/>
    </source>
</evidence>
<dbReference type="EMBL" id="BAABDM010000002">
    <property type="protein sequence ID" value="GAA4091879.1"/>
    <property type="molecule type" value="Genomic_DNA"/>
</dbReference>
<reference evidence="3" key="1">
    <citation type="journal article" date="2019" name="Int. J. Syst. Evol. Microbiol.">
        <title>The Global Catalogue of Microorganisms (GCM) 10K type strain sequencing project: providing services to taxonomists for standard genome sequencing and annotation.</title>
        <authorList>
            <consortium name="The Broad Institute Genomics Platform"/>
            <consortium name="The Broad Institute Genome Sequencing Center for Infectious Disease"/>
            <person name="Wu L."/>
            <person name="Ma J."/>
        </authorList>
    </citation>
    <scope>NUCLEOTIDE SEQUENCE [LARGE SCALE GENOMIC DNA]</scope>
    <source>
        <strain evidence="3">JCM 17304</strain>
    </source>
</reference>
<dbReference type="PANTHER" id="PTHR42923:SF17">
    <property type="entry name" value="AMINE OXIDASE DOMAIN-CONTAINING PROTEIN"/>
    <property type="match status" value="1"/>
</dbReference>
<dbReference type="SUPFAM" id="SSF51905">
    <property type="entry name" value="FAD/NAD(P)-binding domain"/>
    <property type="match status" value="1"/>
</dbReference>
<name>A0ABP7WM75_9GAMM</name>
<dbReference type="RefSeq" id="WP_344933979.1">
    <property type="nucleotide sequence ID" value="NZ_BAABDM010000002.1"/>
</dbReference>
<dbReference type="Gene3D" id="1.10.405.20">
    <property type="match status" value="1"/>
</dbReference>
<dbReference type="InterPro" id="IPR002937">
    <property type="entry name" value="Amino_oxidase"/>
</dbReference>
<organism evidence="2 3">
    <name type="scientific">Zhongshania borealis</name>
    <dbReference type="NCBI Taxonomy" id="889488"/>
    <lineage>
        <taxon>Bacteria</taxon>
        <taxon>Pseudomonadati</taxon>
        <taxon>Pseudomonadota</taxon>
        <taxon>Gammaproteobacteria</taxon>
        <taxon>Cellvibrionales</taxon>
        <taxon>Spongiibacteraceae</taxon>
        <taxon>Zhongshania</taxon>
    </lineage>
</organism>
<dbReference type="PANTHER" id="PTHR42923">
    <property type="entry name" value="PROTOPORPHYRINOGEN OXIDASE"/>
    <property type="match status" value="1"/>
</dbReference>
<keyword evidence="3" id="KW-1185">Reference proteome</keyword>
<comment type="caution">
    <text evidence="2">The sequence shown here is derived from an EMBL/GenBank/DDBJ whole genome shotgun (WGS) entry which is preliminary data.</text>
</comment>